<keyword evidence="1" id="KW-0812">Transmembrane</keyword>
<protein>
    <submittedName>
        <fullName evidence="2">UPF0518 protein GK23746</fullName>
    </submittedName>
</protein>
<dbReference type="InterPro" id="IPR019384">
    <property type="entry name" value="FHIP"/>
</dbReference>
<dbReference type="EMBL" id="HBUF01677271">
    <property type="protein sequence ID" value="CAG6791632.1"/>
    <property type="molecule type" value="Transcribed_RNA"/>
</dbReference>
<name>A0A8D9BU30_9HEMI</name>
<reference evidence="2" key="1">
    <citation type="submission" date="2021-05" db="EMBL/GenBank/DDBJ databases">
        <authorList>
            <person name="Alioto T."/>
            <person name="Alioto T."/>
            <person name="Gomez Garrido J."/>
        </authorList>
    </citation>
    <scope>NUCLEOTIDE SEQUENCE</scope>
</reference>
<dbReference type="PANTHER" id="PTHR13304:SF0">
    <property type="entry name" value="GLYCOSYLPHOSPHATIDYLINOSITOL ANCHOR ATTACHMENT 1 PROTEIN"/>
    <property type="match status" value="1"/>
</dbReference>
<dbReference type="Pfam" id="PF04114">
    <property type="entry name" value="Gaa1"/>
    <property type="match status" value="1"/>
</dbReference>
<feature type="transmembrane region" description="Helical" evidence="1">
    <location>
        <begin position="754"/>
        <end position="780"/>
    </location>
</feature>
<feature type="transmembrane region" description="Helical" evidence="1">
    <location>
        <begin position="712"/>
        <end position="734"/>
    </location>
</feature>
<dbReference type="Pfam" id="PF10257">
    <property type="entry name" value="RAI16-like"/>
    <property type="match status" value="1"/>
</dbReference>
<keyword evidence="1" id="KW-1133">Transmembrane helix</keyword>
<accession>A0A8D9BU30</accession>
<dbReference type="InterPro" id="IPR007246">
    <property type="entry name" value="Gaa1"/>
</dbReference>
<evidence type="ECO:0000256" key="1">
    <source>
        <dbReference type="SAM" id="Phobius"/>
    </source>
</evidence>
<dbReference type="PANTHER" id="PTHR13304">
    <property type="entry name" value="GLYCOSYLPHOSPHATIDYLINOSITOL ANCHOR ATTACHMENT 1 PROTEIN"/>
    <property type="match status" value="1"/>
</dbReference>
<evidence type="ECO:0000313" key="2">
    <source>
        <dbReference type="EMBL" id="CAG6791630.1"/>
    </source>
</evidence>
<dbReference type="EMBL" id="HBUF01677270">
    <property type="protein sequence ID" value="CAG6791631.1"/>
    <property type="molecule type" value="Transcribed_RNA"/>
</dbReference>
<proteinExistence type="predicted"/>
<sequence length="873" mass="99087">MSWLRNGTLSSNSYNPGPRSSLACKEYHDPIACYESFKKHWQQVMEVFLKFKDGSGDIKQEDVVIIVNHLDQIISLLINFADKQCLEYLLKEKILDQLCHLSLNCDKNGSDLRVKQLRIYKVLVSKFQTCILNNESFLSPLTKLLISCHENVFSLDVEKILVSLLHQLCITLFQQNELLEFFFPSEHEKQNNTSERFVILSLLVSYIHREEELGRQARDALLLCLALSKDNIHVAQFIIQDSDLCPVLATGLSGLYSSLPRKLDIDSEEWHRFSHEDVNNIPELSAFMLSLDFCNVVIQKSHRSVQIELLELLYKGFLEPVLGPALMQENDCPASVSHADQYTQWDMTGRNVYAILRAPRTASMESLVLNIPYRPLQSIYPGTLPGLALAMSLMKFFRRQRHWAKDIILLISEHEQLGVQAWLEAYHGTQCGVPGVLHSGDLEARGGAVQAAITLEIQFPRIDFFDVKVSGLNGQLPNLDLINLVHKLCSKEGVRHTIYNSESKTLKNPMDLYLQRLTTLVSMVATQATGVPNGNHGLFHRFGIEALTLEGVRSKKNIGGVRFFQMGKVIEGVFRSMNNLLERFHQSYFFYLMPASDRFVSISYYMPVLALLVSTVLLKAYSAWMILHAKYAAVMLNEKYTDKDKQDKIAGDKGKQDNKEESLAEELDESSLENLNLVRVGLIFLLTHGIGYLLIACVPFMTHYLEGPTDKALFLGIAGVSLATVLCTIVYKMLFSVGIDWSFYFIFCRVELGLATMCIGVQNFSLGLIIAVIYVLPAHYVSSTQNRWYNKVLWLLFHPLCILYFIILASTMFYFPELGLEALLSRSFQVTRTTLVYSAVDALIYGSWVYSICAGVILPIWLMFWVGLVLCRV</sequence>
<feature type="transmembrane region" description="Helical" evidence="1">
    <location>
        <begin position="848"/>
        <end position="871"/>
    </location>
</feature>
<organism evidence="2">
    <name type="scientific">Cacopsylla melanoneura</name>
    <dbReference type="NCBI Taxonomy" id="428564"/>
    <lineage>
        <taxon>Eukaryota</taxon>
        <taxon>Metazoa</taxon>
        <taxon>Ecdysozoa</taxon>
        <taxon>Arthropoda</taxon>
        <taxon>Hexapoda</taxon>
        <taxon>Insecta</taxon>
        <taxon>Pterygota</taxon>
        <taxon>Neoptera</taxon>
        <taxon>Paraneoptera</taxon>
        <taxon>Hemiptera</taxon>
        <taxon>Sternorrhyncha</taxon>
        <taxon>Psylloidea</taxon>
        <taxon>Psyllidae</taxon>
        <taxon>Psyllinae</taxon>
        <taxon>Cacopsylla</taxon>
    </lineage>
</organism>
<feature type="transmembrane region" description="Helical" evidence="1">
    <location>
        <begin position="602"/>
        <end position="627"/>
    </location>
</feature>
<feature type="transmembrane region" description="Helical" evidence="1">
    <location>
        <begin position="792"/>
        <end position="815"/>
    </location>
</feature>
<dbReference type="EMBL" id="HBUF01677269">
    <property type="protein sequence ID" value="CAG6791630.1"/>
    <property type="molecule type" value="Transcribed_RNA"/>
</dbReference>
<dbReference type="GO" id="GO:0016255">
    <property type="term" value="P:attachment of GPI anchor to protein"/>
    <property type="evidence" value="ECO:0007669"/>
    <property type="project" value="TreeGrafter"/>
</dbReference>
<dbReference type="AlphaFoldDB" id="A0A8D9BU30"/>
<dbReference type="GO" id="GO:0042765">
    <property type="term" value="C:GPI-anchor transamidase complex"/>
    <property type="evidence" value="ECO:0007669"/>
    <property type="project" value="InterPro"/>
</dbReference>
<feature type="transmembrane region" description="Helical" evidence="1">
    <location>
        <begin position="677"/>
        <end position="700"/>
    </location>
</feature>
<keyword evidence="1" id="KW-0472">Membrane</keyword>